<evidence type="ECO:0000313" key="4">
    <source>
        <dbReference type="EMBL" id="SNY73522.1"/>
    </source>
</evidence>
<dbReference type="AlphaFoldDB" id="A0A285KLJ5"/>
<keyword evidence="5" id="KW-1185">Reference proteome</keyword>
<keyword evidence="1 4" id="KW-0808">Transferase</keyword>
<name>A0A285KLJ5_9ACTN</name>
<protein>
    <submittedName>
        <fullName evidence="4">Acetyltransferase (GNAT) family protein</fullName>
    </submittedName>
</protein>
<dbReference type="InterPro" id="IPR016181">
    <property type="entry name" value="Acyl_CoA_acyltransferase"/>
</dbReference>
<gene>
    <name evidence="4" type="ORF">SAMN05421748_14727</name>
</gene>
<proteinExistence type="predicted"/>
<dbReference type="SUPFAM" id="SSF55729">
    <property type="entry name" value="Acyl-CoA N-acyltransferases (Nat)"/>
    <property type="match status" value="1"/>
</dbReference>
<dbReference type="CDD" id="cd04301">
    <property type="entry name" value="NAT_SF"/>
    <property type="match status" value="1"/>
</dbReference>
<dbReference type="Gene3D" id="3.40.630.30">
    <property type="match status" value="1"/>
</dbReference>
<evidence type="ECO:0000259" key="3">
    <source>
        <dbReference type="PROSITE" id="PS51186"/>
    </source>
</evidence>
<dbReference type="Pfam" id="PF00583">
    <property type="entry name" value="Acetyltransf_1"/>
    <property type="match status" value="1"/>
</dbReference>
<evidence type="ECO:0000313" key="5">
    <source>
        <dbReference type="Proteomes" id="UP000219612"/>
    </source>
</evidence>
<dbReference type="PANTHER" id="PTHR43877:SF2">
    <property type="entry name" value="AMINOALKYLPHOSPHONATE N-ACETYLTRANSFERASE-RELATED"/>
    <property type="match status" value="1"/>
</dbReference>
<keyword evidence="2" id="KW-0012">Acyltransferase</keyword>
<dbReference type="PROSITE" id="PS51186">
    <property type="entry name" value="GNAT"/>
    <property type="match status" value="1"/>
</dbReference>
<dbReference type="Proteomes" id="UP000219612">
    <property type="component" value="Unassembled WGS sequence"/>
</dbReference>
<accession>A0A285KLJ5</accession>
<sequence>MEILVLSGEDWAVWRGLRLAALQEAPYAFGSRLSDWQGAGDSEQRWRDRLTIPGSHNVLAVLDGEPVGMASGVRTDLPGLVELISMWVAPAARGSGVADRLIEEIASWAVQACGAEKLRLAVMPGNGKAIELYRRHGFADTGELGAPTPDGRGQELVLAKSL</sequence>
<evidence type="ECO:0000256" key="2">
    <source>
        <dbReference type="ARBA" id="ARBA00023315"/>
    </source>
</evidence>
<dbReference type="EMBL" id="OBDY01000047">
    <property type="protein sequence ID" value="SNY73522.1"/>
    <property type="molecule type" value="Genomic_DNA"/>
</dbReference>
<dbReference type="InterPro" id="IPR000182">
    <property type="entry name" value="GNAT_dom"/>
</dbReference>
<dbReference type="InterPro" id="IPR050832">
    <property type="entry name" value="Bact_Acetyltransf"/>
</dbReference>
<dbReference type="RefSeq" id="WP_245923967.1">
    <property type="nucleotide sequence ID" value="NZ_OBDY01000047.1"/>
</dbReference>
<evidence type="ECO:0000256" key="1">
    <source>
        <dbReference type="ARBA" id="ARBA00022679"/>
    </source>
</evidence>
<organism evidence="4 5">
    <name type="scientific">Paractinoplanes atraurantiacus</name>
    <dbReference type="NCBI Taxonomy" id="1036182"/>
    <lineage>
        <taxon>Bacteria</taxon>
        <taxon>Bacillati</taxon>
        <taxon>Actinomycetota</taxon>
        <taxon>Actinomycetes</taxon>
        <taxon>Micromonosporales</taxon>
        <taxon>Micromonosporaceae</taxon>
        <taxon>Paractinoplanes</taxon>
    </lineage>
</organism>
<feature type="domain" description="N-acetyltransferase" evidence="3">
    <location>
        <begin position="1"/>
        <end position="162"/>
    </location>
</feature>
<dbReference type="GO" id="GO:0016747">
    <property type="term" value="F:acyltransferase activity, transferring groups other than amino-acyl groups"/>
    <property type="evidence" value="ECO:0007669"/>
    <property type="project" value="InterPro"/>
</dbReference>
<dbReference type="PANTHER" id="PTHR43877">
    <property type="entry name" value="AMINOALKYLPHOSPHONATE N-ACETYLTRANSFERASE-RELATED-RELATED"/>
    <property type="match status" value="1"/>
</dbReference>
<reference evidence="4 5" key="1">
    <citation type="submission" date="2017-09" db="EMBL/GenBank/DDBJ databases">
        <authorList>
            <person name="Ehlers B."/>
            <person name="Leendertz F.H."/>
        </authorList>
    </citation>
    <scope>NUCLEOTIDE SEQUENCE [LARGE SCALE GENOMIC DNA]</scope>
    <source>
        <strain evidence="4 5">CGMCC 4.6857</strain>
    </source>
</reference>